<keyword evidence="1" id="KW-1133">Transmembrane helix</keyword>
<protein>
    <recommendedName>
        <fullName evidence="2">Tape measure protein N-terminal domain-containing protein</fullName>
    </recommendedName>
</protein>
<evidence type="ECO:0000256" key="1">
    <source>
        <dbReference type="SAM" id="Phobius"/>
    </source>
</evidence>
<feature type="transmembrane region" description="Helical" evidence="1">
    <location>
        <begin position="56"/>
        <end position="76"/>
    </location>
</feature>
<dbReference type="Proteomes" id="UP001163687">
    <property type="component" value="Chromosome"/>
</dbReference>
<evidence type="ECO:0000259" key="2">
    <source>
        <dbReference type="Pfam" id="PF20155"/>
    </source>
</evidence>
<keyword evidence="4" id="KW-1185">Reference proteome</keyword>
<dbReference type="NCBIfam" id="TIGR02675">
    <property type="entry name" value="tape_meas_nterm"/>
    <property type="match status" value="1"/>
</dbReference>
<proteinExistence type="predicted"/>
<reference evidence="3" key="1">
    <citation type="submission" date="2022-03" db="EMBL/GenBank/DDBJ databases">
        <title>Complete genome sequence of Caldinitratiruptor microaerophilus.</title>
        <authorList>
            <person name="Mukaiyama R."/>
            <person name="Nishiyama T."/>
            <person name="Ueda K."/>
        </authorList>
    </citation>
    <scope>NUCLEOTIDE SEQUENCE</scope>
    <source>
        <strain evidence="3">JCM 16183</strain>
    </source>
</reference>
<dbReference type="PANTHER" id="PTHR38812">
    <property type="entry name" value="MU-LIKE PROPHAGE FLUMU PROTEIN GP42"/>
    <property type="match status" value="1"/>
</dbReference>
<dbReference type="RefSeq" id="WP_264842926.1">
    <property type="nucleotide sequence ID" value="NZ_AP025628.1"/>
</dbReference>
<evidence type="ECO:0000313" key="3">
    <source>
        <dbReference type="EMBL" id="BDG62337.1"/>
    </source>
</evidence>
<dbReference type="InterPro" id="IPR013491">
    <property type="entry name" value="Tape_meas_N"/>
</dbReference>
<feature type="domain" description="Tape measure protein N-terminal" evidence="2">
    <location>
        <begin position="75"/>
        <end position="259"/>
    </location>
</feature>
<dbReference type="PANTHER" id="PTHR38812:SF2">
    <property type="entry name" value="MU-LIKE PROPHAGE FLUMU PROTEIN GP42"/>
    <property type="match status" value="1"/>
</dbReference>
<accession>A0AA35CQJ9</accession>
<dbReference type="Pfam" id="PF20155">
    <property type="entry name" value="TMP_3"/>
    <property type="match status" value="1"/>
</dbReference>
<feature type="transmembrane region" description="Helical" evidence="1">
    <location>
        <begin position="337"/>
        <end position="355"/>
    </location>
</feature>
<evidence type="ECO:0000313" key="4">
    <source>
        <dbReference type="Proteomes" id="UP001163687"/>
    </source>
</evidence>
<dbReference type="KEGG" id="cmic:caldi_34270"/>
<keyword evidence="1" id="KW-0812">Transmembrane</keyword>
<gene>
    <name evidence="3" type="ORF">caldi_34270</name>
</gene>
<sequence length="665" mass="70797">MANIGSLTVAVVAETNAFTAAMKQMQDQVAGVATAAQKHFDTIRAAIDRATPASNVLMGAVGAAAAAIGGLGAAGVKMAAEMEQSRMAFTTLLGDAKRAQDFIQGLSDFAAKTPFELPGLMDASRKLLAFGFDAQKVIPMMTAIGDAVAALGGGAAEIDRVTFALGQMQAKGKVSAEEMMQLAELGIPAWEMLASQIGVSIPEAMKMAEKGAIDAGTGIQAILDGMTQHFGGAMQQQAQTILGQWSTAKDNMSSILRTVGEEIIKAFDLGGVLTKLNEQLTALADAIQAKGVRQALLDLIPPEMETTIVLVSGAIAGALVPALYSLAAGFIAATVPLLPFMVAGTALAGLAYLVIKNWGPITEFFSNLWSGVMEATTGVVGRVRDWLADTWESIRSTVANVWNGIKDFFARWWDELLVIFLGPVGLLIATIAKNWDLVRAETEKIWIGITHFLDTTWTRIKGYALAAWNAIHDTIAEPVRRVKESISNAFNAALDWLKGQVKPWLDAGKNLIKALIDGIASIRIPLPRFEIEWATGPMGIQIPKLNFGISWRSLRDFIPFLAEGGIVTAPTLAMIGERGPEAVLPLTGAAGGGLIAAIEEAVARGTFEGNRLAGQMNRIEERGWNQQQEIVLRIDGTAFARLILPHIIAEGQRRGLQLVVRPAGV</sequence>
<name>A0AA35CQJ9_9FIRM</name>
<dbReference type="InterPro" id="IPR053058">
    <property type="entry name" value="Mulikevirus_tape_measure"/>
</dbReference>
<keyword evidence="1" id="KW-0472">Membrane</keyword>
<organism evidence="3 4">
    <name type="scientific">Caldinitratiruptor microaerophilus</name>
    <dbReference type="NCBI Taxonomy" id="671077"/>
    <lineage>
        <taxon>Bacteria</taxon>
        <taxon>Bacillati</taxon>
        <taxon>Bacillota</taxon>
        <taxon>Clostridia</taxon>
        <taxon>Eubacteriales</taxon>
        <taxon>Symbiobacteriaceae</taxon>
        <taxon>Caldinitratiruptor</taxon>
    </lineage>
</organism>
<feature type="transmembrane region" description="Helical" evidence="1">
    <location>
        <begin position="308"/>
        <end position="331"/>
    </location>
</feature>
<dbReference type="EMBL" id="AP025628">
    <property type="protein sequence ID" value="BDG62337.1"/>
    <property type="molecule type" value="Genomic_DNA"/>
</dbReference>
<dbReference type="AlphaFoldDB" id="A0AA35CQJ9"/>